<feature type="compositionally biased region" description="Basic and acidic residues" evidence="1">
    <location>
        <begin position="33"/>
        <end position="60"/>
    </location>
</feature>
<proteinExistence type="predicted"/>
<accession>S4P2V8</accession>
<reference evidence="2" key="1">
    <citation type="journal article" date="2013" name="BMC Genomics">
        <title>Unscrambling butterfly oogenesis.</title>
        <authorList>
            <person name="Carter J.M."/>
            <person name="Baker S.C."/>
            <person name="Pink R."/>
            <person name="Carter D.R."/>
            <person name="Collins A."/>
            <person name="Tomlin J."/>
            <person name="Gibbs M."/>
            <person name="Breuker C.J."/>
        </authorList>
    </citation>
    <scope>NUCLEOTIDE SEQUENCE</scope>
    <source>
        <tissue evidence="2">Ovary</tissue>
    </source>
</reference>
<feature type="region of interest" description="Disordered" evidence="1">
    <location>
        <begin position="33"/>
        <end position="68"/>
    </location>
</feature>
<protein>
    <submittedName>
        <fullName evidence="2">Uncharacterized protein</fullName>
    </submittedName>
</protein>
<reference evidence="2" key="2">
    <citation type="submission" date="2013-05" db="EMBL/GenBank/DDBJ databases">
        <authorList>
            <person name="Carter J.-M."/>
            <person name="Baker S.C."/>
            <person name="Pink R."/>
            <person name="Carter D.R.F."/>
            <person name="Collins A."/>
            <person name="Tomlin J."/>
            <person name="Gibbs M."/>
            <person name="Breuker C.J."/>
        </authorList>
    </citation>
    <scope>NUCLEOTIDE SEQUENCE</scope>
    <source>
        <tissue evidence="2">Ovary</tissue>
    </source>
</reference>
<dbReference type="EMBL" id="GAIX01008321">
    <property type="protein sequence ID" value="JAA84239.1"/>
    <property type="molecule type" value="Transcribed_RNA"/>
</dbReference>
<evidence type="ECO:0000313" key="2">
    <source>
        <dbReference type="EMBL" id="JAA84239.1"/>
    </source>
</evidence>
<organism evidence="2">
    <name type="scientific">Pararge aegeria</name>
    <name type="common">speckled wood butterfly</name>
    <dbReference type="NCBI Taxonomy" id="116150"/>
    <lineage>
        <taxon>Eukaryota</taxon>
        <taxon>Metazoa</taxon>
        <taxon>Ecdysozoa</taxon>
        <taxon>Arthropoda</taxon>
        <taxon>Hexapoda</taxon>
        <taxon>Insecta</taxon>
        <taxon>Pterygota</taxon>
        <taxon>Neoptera</taxon>
        <taxon>Endopterygota</taxon>
        <taxon>Lepidoptera</taxon>
        <taxon>Glossata</taxon>
        <taxon>Ditrysia</taxon>
        <taxon>Papilionoidea</taxon>
        <taxon>Nymphalidae</taxon>
        <taxon>Satyrinae</taxon>
        <taxon>Satyrini</taxon>
        <taxon>Parargina</taxon>
        <taxon>Pararge</taxon>
    </lineage>
</organism>
<name>S4P2V8_9NEOP</name>
<evidence type="ECO:0000256" key="1">
    <source>
        <dbReference type="SAM" id="MobiDB-lite"/>
    </source>
</evidence>
<dbReference type="AlphaFoldDB" id="S4P2V8"/>
<feature type="non-terminal residue" evidence="2">
    <location>
        <position position="68"/>
    </location>
</feature>
<sequence>MKKQEQLQKEIDEVYQRAVDFTKKAELYRKTELKKDSSHDTIRRRNEDSSPETTRRRNEDSSDSDGTN</sequence>